<feature type="transmembrane region" description="Helical" evidence="8">
    <location>
        <begin position="113"/>
        <end position="134"/>
    </location>
</feature>
<dbReference type="Gene3D" id="1.20.1070.10">
    <property type="entry name" value="Rhodopsin 7-helix transmembrane proteins"/>
    <property type="match status" value="1"/>
</dbReference>
<name>A0A815DI10_9BILA</name>
<dbReference type="GO" id="GO:0004930">
    <property type="term" value="F:G protein-coupled receptor activity"/>
    <property type="evidence" value="ECO:0007669"/>
    <property type="project" value="UniProtKB-KW"/>
</dbReference>
<keyword evidence="5 8" id="KW-0472">Membrane</keyword>
<feature type="transmembrane region" description="Helical" evidence="8">
    <location>
        <begin position="40"/>
        <end position="60"/>
    </location>
</feature>
<protein>
    <recommendedName>
        <fullName evidence="9">G-protein coupled receptors family 1 profile domain-containing protein</fullName>
    </recommendedName>
</protein>
<dbReference type="OrthoDB" id="9990906at2759"/>
<evidence type="ECO:0000256" key="1">
    <source>
        <dbReference type="ARBA" id="ARBA00004141"/>
    </source>
</evidence>
<evidence type="ECO:0000256" key="4">
    <source>
        <dbReference type="ARBA" id="ARBA00023040"/>
    </source>
</evidence>
<dbReference type="Proteomes" id="UP000663874">
    <property type="component" value="Unassembled WGS sequence"/>
</dbReference>
<comment type="caution">
    <text evidence="10">The sequence shown here is derived from an EMBL/GenBank/DDBJ whole genome shotgun (WGS) entry which is preliminary data.</text>
</comment>
<accession>A0A815DI10</accession>
<feature type="transmembrane region" description="Helical" evidence="8">
    <location>
        <begin position="155"/>
        <end position="175"/>
    </location>
</feature>
<organism evidence="10 13">
    <name type="scientific">Rotaria sordida</name>
    <dbReference type="NCBI Taxonomy" id="392033"/>
    <lineage>
        <taxon>Eukaryota</taxon>
        <taxon>Metazoa</taxon>
        <taxon>Spiralia</taxon>
        <taxon>Gnathifera</taxon>
        <taxon>Rotifera</taxon>
        <taxon>Eurotatoria</taxon>
        <taxon>Bdelloidea</taxon>
        <taxon>Philodinida</taxon>
        <taxon>Philodinidae</taxon>
        <taxon>Rotaria</taxon>
    </lineage>
</organism>
<reference evidence="10" key="1">
    <citation type="submission" date="2021-02" db="EMBL/GenBank/DDBJ databases">
        <authorList>
            <person name="Nowell W R."/>
        </authorList>
    </citation>
    <scope>NUCLEOTIDE SEQUENCE</scope>
</reference>
<dbReference type="PANTHER" id="PTHR24243">
    <property type="entry name" value="G-PROTEIN COUPLED RECEPTOR"/>
    <property type="match status" value="1"/>
</dbReference>
<dbReference type="PRINTS" id="PR00237">
    <property type="entry name" value="GPCRRHODOPSN"/>
</dbReference>
<keyword evidence="2 8" id="KW-0812">Transmembrane</keyword>
<dbReference type="InterPro" id="IPR017452">
    <property type="entry name" value="GPCR_Rhodpsn_7TM"/>
</dbReference>
<dbReference type="Proteomes" id="UP000663889">
    <property type="component" value="Unassembled WGS sequence"/>
</dbReference>
<dbReference type="EMBL" id="CAJNOO010002797">
    <property type="protein sequence ID" value="CAF1297594.1"/>
    <property type="molecule type" value="Genomic_DNA"/>
</dbReference>
<keyword evidence="4" id="KW-0297">G-protein coupled receptor</keyword>
<dbReference type="EMBL" id="CAJNOU010002627">
    <property type="protein sequence ID" value="CAF1336844.1"/>
    <property type="molecule type" value="Genomic_DNA"/>
</dbReference>
<dbReference type="EMBL" id="CAJOBE010001638">
    <property type="protein sequence ID" value="CAF3761686.1"/>
    <property type="molecule type" value="Genomic_DNA"/>
</dbReference>
<keyword evidence="6" id="KW-0675">Receptor</keyword>
<dbReference type="GO" id="GO:0005886">
    <property type="term" value="C:plasma membrane"/>
    <property type="evidence" value="ECO:0007669"/>
    <property type="project" value="TreeGrafter"/>
</dbReference>
<evidence type="ECO:0000313" key="11">
    <source>
        <dbReference type="EMBL" id="CAF1336844.1"/>
    </source>
</evidence>
<evidence type="ECO:0000259" key="9">
    <source>
        <dbReference type="PROSITE" id="PS50262"/>
    </source>
</evidence>
<feature type="transmembrane region" description="Helical" evidence="8">
    <location>
        <begin position="72"/>
        <end position="93"/>
    </location>
</feature>
<feature type="transmembrane region" description="Helical" evidence="8">
    <location>
        <begin position="212"/>
        <end position="234"/>
    </location>
</feature>
<dbReference type="Pfam" id="PF00001">
    <property type="entry name" value="7tm_1"/>
    <property type="match status" value="1"/>
</dbReference>
<dbReference type="SUPFAM" id="SSF81321">
    <property type="entry name" value="Family A G protein-coupled receptor-like"/>
    <property type="match status" value="1"/>
</dbReference>
<keyword evidence="3 8" id="KW-1133">Transmembrane helix</keyword>
<feature type="transmembrane region" description="Helical" evidence="8">
    <location>
        <begin position="264"/>
        <end position="285"/>
    </location>
</feature>
<evidence type="ECO:0000313" key="13">
    <source>
        <dbReference type="Proteomes" id="UP000663882"/>
    </source>
</evidence>
<evidence type="ECO:0000256" key="8">
    <source>
        <dbReference type="SAM" id="Phobius"/>
    </source>
</evidence>
<dbReference type="PANTHER" id="PTHR24243:SF233">
    <property type="entry name" value="THYROTROPIN-RELEASING HORMONE RECEPTOR"/>
    <property type="match status" value="1"/>
</dbReference>
<dbReference type="InterPro" id="IPR000276">
    <property type="entry name" value="GPCR_Rhodpsn"/>
</dbReference>
<feature type="domain" description="G-protein coupled receptors family 1 profile" evidence="9">
    <location>
        <begin position="52"/>
        <end position="331"/>
    </location>
</feature>
<evidence type="ECO:0000256" key="5">
    <source>
        <dbReference type="ARBA" id="ARBA00023136"/>
    </source>
</evidence>
<keyword evidence="7" id="KW-0807">Transducer</keyword>
<dbReference type="PROSITE" id="PS50262">
    <property type="entry name" value="G_PROTEIN_RECEP_F1_2"/>
    <property type="match status" value="1"/>
</dbReference>
<sequence>MSMTTTPILSNRNTTTTTFPQEQLFLFFQDPIAVIRIYQIGYLFTFLLGFPGNIASLFTFSQPTLRKVSTGCLFITLAISDILYLFMCIFDFLEFGLKIRFYSHVAYDELCRFRSFIMNVTQILSAWILVIVSIDRWIRTRFPFKSNSICTPKKALIAVGVLLVIDIVLHVHMLTPMFGTLIPGFSIAACGPTGTNISYFLFYFLNWSIVQILTTCLIPVAIMLTILIDIFIIVRARKQAVIQPVQFACNNRNIKQQNTLQKHIFILMFGSICIFLITSLPLAIYKILSPRQAFVSFNVFQIISIWAYLKWFQSLFYAVSFYIHCLSSTFFRKEFKAKIKRIFNIRQTPVTVMQYATTLQHIRLHETRTKY</sequence>
<dbReference type="Proteomes" id="UP000663882">
    <property type="component" value="Unassembled WGS sequence"/>
</dbReference>
<evidence type="ECO:0000256" key="3">
    <source>
        <dbReference type="ARBA" id="ARBA00022989"/>
    </source>
</evidence>
<evidence type="ECO:0000256" key="6">
    <source>
        <dbReference type="ARBA" id="ARBA00023170"/>
    </source>
</evidence>
<proteinExistence type="predicted"/>
<evidence type="ECO:0000313" key="10">
    <source>
        <dbReference type="EMBL" id="CAF1297594.1"/>
    </source>
</evidence>
<evidence type="ECO:0000313" key="12">
    <source>
        <dbReference type="EMBL" id="CAF3761686.1"/>
    </source>
</evidence>
<gene>
    <name evidence="12" type="ORF">FNK824_LOCUS12840</name>
    <name evidence="10" type="ORF">RFH988_LOCUS29546</name>
    <name evidence="11" type="ORF">SEV965_LOCUS28130</name>
</gene>
<dbReference type="AlphaFoldDB" id="A0A815DI10"/>
<comment type="subcellular location">
    <subcellularLocation>
        <location evidence="1">Membrane</location>
        <topology evidence="1">Multi-pass membrane protein</topology>
    </subcellularLocation>
</comment>
<evidence type="ECO:0000256" key="2">
    <source>
        <dbReference type="ARBA" id="ARBA00022692"/>
    </source>
</evidence>
<evidence type="ECO:0000256" key="7">
    <source>
        <dbReference type="ARBA" id="ARBA00023224"/>
    </source>
</evidence>